<dbReference type="AlphaFoldDB" id="E5XSV2"/>
<name>E5XSV2_SEGRC</name>
<dbReference type="STRING" id="679197.HMPREF9336_02574"/>
<reference evidence="1 2" key="1">
    <citation type="journal article" date="2011" name="Stand. Genomic Sci.">
        <title>High quality draft genome sequence of Segniliparus rugosus CDC 945(T)= (ATCC BAA-974(T)).</title>
        <authorList>
            <person name="Earl A.M."/>
            <person name="Desjardins C.A."/>
            <person name="Fitzgerald M.G."/>
            <person name="Arachchi H.M."/>
            <person name="Zeng Q."/>
            <person name="Mehta T."/>
            <person name="Griggs A."/>
            <person name="Birren B.W."/>
            <person name="Toney N.C."/>
            <person name="Carr J."/>
            <person name="Posey J."/>
            <person name="Butler W.R."/>
        </authorList>
    </citation>
    <scope>NUCLEOTIDE SEQUENCE [LARGE SCALE GENOMIC DNA]</scope>
    <source>
        <strain evidence="2">ATCC BAA-974 / DSM 45345 / CCUG 50838 / CIP 108380 / JCM 13579 / CDC 945</strain>
    </source>
</reference>
<evidence type="ECO:0000313" key="2">
    <source>
        <dbReference type="Proteomes" id="UP000004816"/>
    </source>
</evidence>
<protein>
    <submittedName>
        <fullName evidence="1">Uncharacterized protein</fullName>
    </submittedName>
</protein>
<gene>
    <name evidence="1" type="ORF">HMPREF9336_02574</name>
</gene>
<accession>E5XSV2</accession>
<dbReference type="RefSeq" id="WP_007471003.1">
    <property type="nucleotide sequence ID" value="NZ_KI391953.1"/>
</dbReference>
<dbReference type="HOGENOM" id="CLU_1266156_0_0_11"/>
<dbReference type="OrthoDB" id="4567915at2"/>
<comment type="caution">
    <text evidence="1">The sequence shown here is derived from an EMBL/GenBank/DDBJ whole genome shotgun (WGS) entry which is preliminary data.</text>
</comment>
<evidence type="ECO:0000313" key="1">
    <source>
        <dbReference type="EMBL" id="EFV12568.1"/>
    </source>
</evidence>
<dbReference type="Proteomes" id="UP000004816">
    <property type="component" value="Unassembled WGS sequence"/>
</dbReference>
<organism evidence="1 2">
    <name type="scientific">Segniliparus rugosus (strain ATCC BAA-974 / DSM 45345 / CCUG 50838 / CIP 108380 / JCM 13579 / CDC 945)</name>
    <dbReference type="NCBI Taxonomy" id="679197"/>
    <lineage>
        <taxon>Bacteria</taxon>
        <taxon>Bacillati</taxon>
        <taxon>Actinomycetota</taxon>
        <taxon>Actinomycetes</taxon>
        <taxon>Mycobacteriales</taxon>
        <taxon>Segniliparaceae</taxon>
        <taxon>Segniliparus</taxon>
    </lineage>
</organism>
<dbReference type="eggNOG" id="COG1225">
    <property type="taxonomic scope" value="Bacteria"/>
</dbReference>
<dbReference type="EMBL" id="ACZI02000002">
    <property type="protein sequence ID" value="EFV12568.1"/>
    <property type="molecule type" value="Genomic_DNA"/>
</dbReference>
<proteinExistence type="predicted"/>
<keyword evidence="2" id="KW-1185">Reference proteome</keyword>
<sequence>MPDIHFGGEGFPVHIEPDPWEQPLAPEYEALVGKPLPELRLASSETTGVSFPLHQLSRARNMIVILPKIATKRHPLPEHLADHPLIQAGVRLHEGVHEQYENLASIGFSYIFLVTTQSAEELREIIRPEPRQQFPALSDPDLKLADLVGLPTFAVEGERFYEPFGLILRECVVEKVVYPIGDPEGYARWAFNWARVRRPDLDFLNYNLDRGSFTRRNG</sequence>